<dbReference type="RefSeq" id="WP_331847577.1">
    <property type="nucleotide sequence ID" value="NZ_JAZHPZ010000007.1"/>
</dbReference>
<reference evidence="4 5" key="1">
    <citation type="submission" date="2024-02" db="EMBL/GenBank/DDBJ databases">
        <title>A nitrogen-fixing paenibacillus bacterium.</title>
        <authorList>
            <person name="Zhang W.L."/>
            <person name="Chen S.F."/>
        </authorList>
    </citation>
    <scope>NUCLEOTIDE SEQUENCE [LARGE SCALE GENOMIC DNA]</scope>
    <source>
        <strain evidence="4 5">M1</strain>
    </source>
</reference>
<keyword evidence="5" id="KW-1185">Reference proteome</keyword>
<dbReference type="Proteomes" id="UP001306950">
    <property type="component" value="Unassembled WGS sequence"/>
</dbReference>
<evidence type="ECO:0000259" key="3">
    <source>
        <dbReference type="PROSITE" id="PS50977"/>
    </source>
</evidence>
<evidence type="ECO:0000313" key="5">
    <source>
        <dbReference type="Proteomes" id="UP001306950"/>
    </source>
</evidence>
<feature type="DNA-binding region" description="H-T-H motif" evidence="2">
    <location>
        <begin position="28"/>
        <end position="47"/>
    </location>
</feature>
<dbReference type="Gene3D" id="1.10.357.10">
    <property type="entry name" value="Tetracycline Repressor, domain 2"/>
    <property type="match status" value="1"/>
</dbReference>
<dbReference type="SUPFAM" id="SSF46689">
    <property type="entry name" value="Homeodomain-like"/>
    <property type="match status" value="1"/>
</dbReference>
<comment type="caution">
    <text evidence="4">The sequence shown here is derived from an EMBL/GenBank/DDBJ whole genome shotgun (WGS) entry which is preliminary data.</text>
</comment>
<dbReference type="InterPro" id="IPR001647">
    <property type="entry name" value="HTH_TetR"/>
</dbReference>
<accession>A0ABU7VV64</accession>
<protein>
    <submittedName>
        <fullName evidence="4">TetR/AcrR family transcriptional regulator</fullName>
    </submittedName>
</protein>
<evidence type="ECO:0000256" key="2">
    <source>
        <dbReference type="PROSITE-ProRule" id="PRU00335"/>
    </source>
</evidence>
<keyword evidence="1 2" id="KW-0238">DNA-binding</keyword>
<feature type="domain" description="HTH tetR-type" evidence="3">
    <location>
        <begin position="5"/>
        <end position="65"/>
    </location>
</feature>
<evidence type="ECO:0000256" key="1">
    <source>
        <dbReference type="ARBA" id="ARBA00023125"/>
    </source>
</evidence>
<gene>
    <name evidence="4" type="ORF">V3851_16115</name>
</gene>
<organism evidence="4 5">
    <name type="scientific">Paenibacillus haidiansis</name>
    <dbReference type="NCBI Taxonomy" id="1574488"/>
    <lineage>
        <taxon>Bacteria</taxon>
        <taxon>Bacillati</taxon>
        <taxon>Bacillota</taxon>
        <taxon>Bacilli</taxon>
        <taxon>Bacillales</taxon>
        <taxon>Paenibacillaceae</taxon>
        <taxon>Paenibacillus</taxon>
    </lineage>
</organism>
<sequence length="185" mass="21411">MPKQRIMREMILEAAFELARTQGPEHVMVKNIAEKLGCSVQPIYSYYSNMDELKQELADYTGKFFKQYIAEHLDKNDYSRSVGAAYIRLAQTEPHLYRLYMMRKRPDIHSLDDIYRKEGDPKVVQHLSEILNIGFDKAKSLYLNMIIYTQGLSFILATQGPDFGTEEILAQLDEAFKAFVTQAVK</sequence>
<name>A0ABU7VV64_9BACL</name>
<dbReference type="Pfam" id="PF00440">
    <property type="entry name" value="TetR_N"/>
    <property type="match status" value="1"/>
</dbReference>
<evidence type="ECO:0000313" key="4">
    <source>
        <dbReference type="EMBL" id="MEF2967365.1"/>
    </source>
</evidence>
<dbReference type="EMBL" id="JAZHPZ010000007">
    <property type="protein sequence ID" value="MEF2967365.1"/>
    <property type="molecule type" value="Genomic_DNA"/>
</dbReference>
<proteinExistence type="predicted"/>
<dbReference type="InterPro" id="IPR009057">
    <property type="entry name" value="Homeodomain-like_sf"/>
</dbReference>
<dbReference type="PROSITE" id="PS50977">
    <property type="entry name" value="HTH_TETR_2"/>
    <property type="match status" value="1"/>
</dbReference>